<reference evidence="1 2" key="1">
    <citation type="submission" date="2023-09" db="EMBL/GenBank/DDBJ databases">
        <authorList>
            <person name="Rey-Velasco X."/>
        </authorList>
    </citation>
    <scope>NUCLEOTIDE SEQUENCE [LARGE SCALE GENOMIC DNA]</scope>
    <source>
        <strain evidence="1 2">W409</strain>
    </source>
</reference>
<keyword evidence="2" id="KW-1185">Reference proteome</keyword>
<accession>A0AAW8R5S9</accession>
<dbReference type="EMBL" id="JAVRIE010000009">
    <property type="protein sequence ID" value="MDT0584255.1"/>
    <property type="molecule type" value="Genomic_DNA"/>
</dbReference>
<sequence length="50" mass="5778">MEIPHSERLHYRLMTLADKALMHGVKSAVHHDPLGDMLLEYYSVQIEDEG</sequence>
<comment type="caution">
    <text evidence="1">The sequence shown here is derived from an EMBL/GenBank/DDBJ whole genome shotgun (WGS) entry which is preliminary data.</text>
</comment>
<evidence type="ECO:0000313" key="1">
    <source>
        <dbReference type="EMBL" id="MDT0584255.1"/>
    </source>
</evidence>
<protein>
    <submittedName>
        <fullName evidence="1">Uncharacterized protein</fullName>
    </submittedName>
</protein>
<evidence type="ECO:0000313" key="2">
    <source>
        <dbReference type="Proteomes" id="UP001249020"/>
    </source>
</evidence>
<proteinExistence type="predicted"/>
<dbReference type="AlphaFoldDB" id="A0AAW8R5S9"/>
<dbReference type="RefSeq" id="WP_311363027.1">
    <property type="nucleotide sequence ID" value="NZ_JAVRIE010000009.1"/>
</dbReference>
<dbReference type="Proteomes" id="UP001249020">
    <property type="component" value="Unassembled WGS sequence"/>
</dbReference>
<organism evidence="1 2">
    <name type="scientific">Brumicola blandensis</name>
    <dbReference type="NCBI Taxonomy" id="3075611"/>
    <lineage>
        <taxon>Bacteria</taxon>
        <taxon>Pseudomonadati</taxon>
        <taxon>Pseudomonadota</taxon>
        <taxon>Gammaproteobacteria</taxon>
        <taxon>Alteromonadales</taxon>
        <taxon>Alteromonadaceae</taxon>
        <taxon>Brumicola</taxon>
    </lineage>
</organism>
<gene>
    <name evidence="1" type="ORF">RM544_17030</name>
</gene>
<name>A0AAW8R5S9_9ALTE</name>